<dbReference type="RefSeq" id="WP_166519084.1">
    <property type="nucleotide sequence ID" value="NZ_JAAABJ010000439.1"/>
</dbReference>
<protein>
    <submittedName>
        <fullName evidence="1">Uncharacterized protein</fullName>
    </submittedName>
</protein>
<comment type="caution">
    <text evidence="1">The sequence shown here is derived from an EMBL/GenBank/DDBJ whole genome shotgun (WGS) entry which is preliminary data.</text>
</comment>
<dbReference type="EMBL" id="JAAABJ010000439">
    <property type="protein sequence ID" value="NAW50777.1"/>
    <property type="molecule type" value="Genomic_DNA"/>
</dbReference>
<proteinExistence type="predicted"/>
<evidence type="ECO:0000313" key="2">
    <source>
        <dbReference type="Proteomes" id="UP000553459"/>
    </source>
</evidence>
<dbReference type="Proteomes" id="UP000553459">
    <property type="component" value="Unassembled WGS sequence"/>
</dbReference>
<dbReference type="AlphaFoldDB" id="A0A845PWF2"/>
<accession>A0A845PWF2</accession>
<keyword evidence="2" id="KW-1185">Reference proteome</keyword>
<organism evidence="1 2">
    <name type="scientific">Elizabethkingia argenteiflava</name>
    <dbReference type="NCBI Taxonomy" id="2681556"/>
    <lineage>
        <taxon>Bacteria</taxon>
        <taxon>Pseudomonadati</taxon>
        <taxon>Bacteroidota</taxon>
        <taxon>Flavobacteriia</taxon>
        <taxon>Flavobacteriales</taxon>
        <taxon>Weeksellaceae</taxon>
        <taxon>Elizabethkingia</taxon>
    </lineage>
</organism>
<evidence type="ECO:0000313" key="1">
    <source>
        <dbReference type="EMBL" id="NAW50777.1"/>
    </source>
</evidence>
<gene>
    <name evidence="1" type="ORF">GNY06_05060</name>
</gene>
<name>A0A845PWF2_9FLAO</name>
<sequence>MLIDNTYFSNWNDIPNLNEPDPNNRVNGLLSDIIQQAEKDVLLLAFGYEMLEDFRKYIKPEGGLADDAPNGYKDIVFGKSYTKEIHGEQKKCIWFGLLEEYPKSSLLADYAYFLFKTHKATQTTEFGEAKVNPKVGRTVSSTPKIVRSWNTFLEKFQGNFIRDADGFTLEGAGYAFVNGGVDYYGVEEHCGRVSFLQYLHDNRSDYPLLNGDSFKMRMKIKNTWSI</sequence>
<reference evidence="1 2" key="1">
    <citation type="submission" date="2019-11" db="EMBL/GenBank/DDBJ databases">
        <title>Characterization of Elizabethkingia argenteiflava sp. nov., isolated from inner surface of Soybean Pods.</title>
        <authorList>
            <person name="Mo S."/>
        </authorList>
    </citation>
    <scope>NUCLEOTIDE SEQUENCE [LARGE SCALE GENOMIC DNA]</scope>
    <source>
        <strain evidence="1 2">YB22</strain>
    </source>
</reference>